<proteinExistence type="inferred from homology"/>
<keyword evidence="9 12" id="KW-0119">Carbohydrate metabolism</keyword>
<name>A0A176VIE7_MARPO</name>
<evidence type="ECO:0000256" key="1">
    <source>
        <dbReference type="ARBA" id="ARBA00000966"/>
    </source>
</evidence>
<organism evidence="17 18">
    <name type="scientific">Marchantia polymorpha subsp. ruderalis</name>
    <dbReference type="NCBI Taxonomy" id="1480154"/>
    <lineage>
        <taxon>Eukaryota</taxon>
        <taxon>Viridiplantae</taxon>
        <taxon>Streptophyta</taxon>
        <taxon>Embryophyta</taxon>
        <taxon>Marchantiophyta</taxon>
        <taxon>Marchantiopsida</taxon>
        <taxon>Marchantiidae</taxon>
        <taxon>Marchantiales</taxon>
        <taxon>Marchantiaceae</taxon>
        <taxon>Marchantia</taxon>
    </lineage>
</organism>
<sequence>MGFLRMEYGRDGMRLTWSVFPFAVMLALSSLVGPARASPDYTEALRLSLYFFEAQRSGYLPADQRVNWRSHSGLNDGKDQNVGPSYLWTCALYDSIIHSFSLEKITSLVGIQNLSHQSLDSAWCSLAMIYSMLRKWSFGFCIRHVIWGVIEIDLVGGYYDAGDNVKFQLPMAFTVTTLAWSVIEYRSQLQKQGQLDHALKSIKWGTDYFIKAHPEPNVLWAEVGDGTTDHECWMRPEDMTTSRQAYKVDANNPGTEVVAETAAAMAAASIVFKYSDPGYSNTLLTHAKQASLWNFVILHTISYGLANEKLYRSTSDDWTIVLRLQLFTFGDTHRGNYDRSIPIVKGYYPSVSGYGDELLWASFWLFEATGDENYLEYTSVKAQELGGTGWAMTQFGWDVKYSGLQVLASKILMQGRGGAHTSTLQSYQRQASYFLCAALSRNNGKNIQRSPGGLFWIQPWNNMQFVTSAAFLLTVYADYLKAANQELTCSGSPVQTSELSGTAQKQIDYILGHNPRGMSYMVGFSNNYPKEVHHRGSSIVSIKVDSAHVQCKDGYATWYKKPQANPNVLLGALVGGPDANDNFIDDRDNYQMTEACLYNNGPLVGVLARLSVGPTYQGETERPEFWTPVLPKAPDSPRSPPPPPSTYHNVPYESYHITQWVKHSWVASGKTYYKYEGAFTNKHGKDLKNFVISFNQLYGPVYGLNPVSGSQTSFTFPEWLTTLKPGQKLTFVYIQPYPMASISLKKTSYSS</sequence>
<comment type="catalytic activity">
    <reaction evidence="1 13">
        <text>Endohydrolysis of (1-&gt;4)-beta-D-glucosidic linkages in cellulose, lichenin and cereal beta-D-glucans.</text>
        <dbReference type="EC" id="3.2.1.4"/>
    </reaction>
</comment>
<dbReference type="Pfam" id="PF00759">
    <property type="entry name" value="Glyco_hydro_9"/>
    <property type="match status" value="2"/>
</dbReference>
<evidence type="ECO:0000256" key="12">
    <source>
        <dbReference type="PROSITE-ProRule" id="PRU10059"/>
    </source>
</evidence>
<evidence type="ECO:0000256" key="6">
    <source>
        <dbReference type="ARBA" id="ARBA00022801"/>
    </source>
</evidence>
<evidence type="ECO:0000256" key="5">
    <source>
        <dbReference type="ARBA" id="ARBA00022729"/>
    </source>
</evidence>
<feature type="region of interest" description="Disordered" evidence="14">
    <location>
        <begin position="619"/>
        <end position="645"/>
    </location>
</feature>
<evidence type="ECO:0000256" key="2">
    <source>
        <dbReference type="ARBA" id="ARBA00004613"/>
    </source>
</evidence>
<dbReference type="SMART" id="SM01063">
    <property type="entry name" value="CBM49"/>
    <property type="match status" value="1"/>
</dbReference>
<dbReference type="GO" id="GO:0005576">
    <property type="term" value="C:extracellular region"/>
    <property type="evidence" value="ECO:0007669"/>
    <property type="project" value="UniProtKB-SubCell"/>
</dbReference>
<feature type="signal peptide" evidence="15">
    <location>
        <begin position="1"/>
        <end position="37"/>
    </location>
</feature>
<evidence type="ECO:0000313" key="17">
    <source>
        <dbReference type="EMBL" id="OAE20132.1"/>
    </source>
</evidence>
<gene>
    <name evidence="17" type="ORF">AXG93_3818s1300</name>
</gene>
<dbReference type="GO" id="GO:0030246">
    <property type="term" value="F:carbohydrate binding"/>
    <property type="evidence" value="ECO:0007669"/>
    <property type="project" value="InterPro"/>
</dbReference>
<dbReference type="PROSITE" id="PS00592">
    <property type="entry name" value="GH9_2"/>
    <property type="match status" value="1"/>
</dbReference>
<dbReference type="EC" id="3.2.1.4" evidence="13"/>
<comment type="subcellular location">
    <subcellularLocation>
        <location evidence="2">Secreted</location>
    </subcellularLocation>
</comment>
<evidence type="ECO:0000256" key="14">
    <source>
        <dbReference type="SAM" id="MobiDB-lite"/>
    </source>
</evidence>
<keyword evidence="7 13" id="KW-0136">Cellulose degradation</keyword>
<evidence type="ECO:0000256" key="7">
    <source>
        <dbReference type="ARBA" id="ARBA00023001"/>
    </source>
</evidence>
<dbReference type="GO" id="GO:0030245">
    <property type="term" value="P:cellulose catabolic process"/>
    <property type="evidence" value="ECO:0007669"/>
    <property type="project" value="UniProtKB-KW"/>
</dbReference>
<dbReference type="InterPro" id="IPR012341">
    <property type="entry name" value="6hp_glycosidase-like_sf"/>
</dbReference>
<evidence type="ECO:0000256" key="10">
    <source>
        <dbReference type="ARBA" id="ARBA00023295"/>
    </source>
</evidence>
<evidence type="ECO:0000256" key="3">
    <source>
        <dbReference type="ARBA" id="ARBA00007072"/>
    </source>
</evidence>
<keyword evidence="10 12" id="KW-0326">Glycosidase</keyword>
<dbReference type="PANTHER" id="PTHR22298">
    <property type="entry name" value="ENDO-1,4-BETA-GLUCANASE"/>
    <property type="match status" value="1"/>
</dbReference>
<feature type="chain" id="PRO_5008051801" description="Endoglucanase" evidence="15">
    <location>
        <begin position="38"/>
        <end position="751"/>
    </location>
</feature>
<keyword evidence="11 12" id="KW-0624">Polysaccharide degradation</keyword>
<feature type="active site" evidence="12">
    <location>
        <position position="533"/>
    </location>
</feature>
<keyword evidence="5 15" id="KW-0732">Signal</keyword>
<dbReference type="EMBL" id="LVLJ01003675">
    <property type="protein sequence ID" value="OAE20132.1"/>
    <property type="molecule type" value="Genomic_DNA"/>
</dbReference>
<keyword evidence="6 12" id="KW-0378">Hydrolase</keyword>
<dbReference type="AlphaFoldDB" id="A0A176VIE7"/>
<dbReference type="Pfam" id="PF09478">
    <property type="entry name" value="CBM49"/>
    <property type="match status" value="1"/>
</dbReference>
<dbReference type="GO" id="GO:0008810">
    <property type="term" value="F:cellulase activity"/>
    <property type="evidence" value="ECO:0007669"/>
    <property type="project" value="UniProtKB-EC"/>
</dbReference>
<comment type="similarity">
    <text evidence="3 12 13">Belongs to the glycosyl hydrolase 9 (cellulase E) family.</text>
</comment>
<dbReference type="Proteomes" id="UP000077202">
    <property type="component" value="Unassembled WGS sequence"/>
</dbReference>
<comment type="caution">
    <text evidence="17">The sequence shown here is derived from an EMBL/GenBank/DDBJ whole genome shotgun (WGS) entry which is preliminary data.</text>
</comment>
<dbReference type="InterPro" id="IPR019028">
    <property type="entry name" value="CBM_49"/>
</dbReference>
<protein>
    <recommendedName>
        <fullName evidence="13">Endoglucanase</fullName>
        <ecNumber evidence="13">3.2.1.4</ecNumber>
    </recommendedName>
</protein>
<dbReference type="SUPFAM" id="SSF48208">
    <property type="entry name" value="Six-hairpin glycosidases"/>
    <property type="match status" value="2"/>
</dbReference>
<reference evidence="17" key="1">
    <citation type="submission" date="2016-03" db="EMBL/GenBank/DDBJ databases">
        <title>Mechanisms controlling the formation of the plant cell surface in tip-growing cells are functionally conserved among land plants.</title>
        <authorList>
            <person name="Honkanen S."/>
            <person name="Jones V.A."/>
            <person name="Morieri G."/>
            <person name="Champion C."/>
            <person name="Hetherington A.J."/>
            <person name="Kelly S."/>
            <person name="Saint-Marcoux D."/>
            <person name="Proust H."/>
            <person name="Prescott H."/>
            <person name="Dolan L."/>
        </authorList>
    </citation>
    <scope>NUCLEOTIDE SEQUENCE [LARGE SCALE GENOMIC DNA]</scope>
    <source>
        <tissue evidence="17">Whole gametophyte</tissue>
    </source>
</reference>
<evidence type="ECO:0000256" key="15">
    <source>
        <dbReference type="SAM" id="SignalP"/>
    </source>
</evidence>
<dbReference type="InterPro" id="IPR001701">
    <property type="entry name" value="Glyco_hydro_9"/>
</dbReference>
<keyword evidence="8" id="KW-0325">Glycoprotein</keyword>
<evidence type="ECO:0000256" key="4">
    <source>
        <dbReference type="ARBA" id="ARBA00022525"/>
    </source>
</evidence>
<evidence type="ECO:0000256" key="11">
    <source>
        <dbReference type="ARBA" id="ARBA00023326"/>
    </source>
</evidence>
<evidence type="ECO:0000256" key="9">
    <source>
        <dbReference type="ARBA" id="ARBA00023277"/>
    </source>
</evidence>
<dbReference type="InterPro" id="IPR008928">
    <property type="entry name" value="6-hairpin_glycosidase_sf"/>
</dbReference>
<evidence type="ECO:0000256" key="8">
    <source>
        <dbReference type="ARBA" id="ARBA00023180"/>
    </source>
</evidence>
<dbReference type="InterPro" id="IPR018221">
    <property type="entry name" value="Glyco_hydro_9_His_AS"/>
</dbReference>
<evidence type="ECO:0000259" key="16">
    <source>
        <dbReference type="SMART" id="SM01063"/>
    </source>
</evidence>
<dbReference type="Gene3D" id="1.50.10.10">
    <property type="match status" value="3"/>
</dbReference>
<evidence type="ECO:0000313" key="18">
    <source>
        <dbReference type="Proteomes" id="UP000077202"/>
    </source>
</evidence>
<evidence type="ECO:0000256" key="13">
    <source>
        <dbReference type="RuleBase" id="RU361166"/>
    </source>
</evidence>
<keyword evidence="18" id="KW-1185">Reference proteome</keyword>
<keyword evidence="4" id="KW-0964">Secreted</keyword>
<feature type="domain" description="Carbohydrate binding" evidence="16">
    <location>
        <begin position="655"/>
        <end position="736"/>
    </location>
</feature>
<accession>A0A176VIE7</accession>